<dbReference type="Proteomes" id="UP000799118">
    <property type="component" value="Unassembled WGS sequence"/>
</dbReference>
<name>A0A6A4GK90_9AGAR</name>
<organism evidence="4 5">
    <name type="scientific">Gymnopus androsaceus JB14</name>
    <dbReference type="NCBI Taxonomy" id="1447944"/>
    <lineage>
        <taxon>Eukaryota</taxon>
        <taxon>Fungi</taxon>
        <taxon>Dikarya</taxon>
        <taxon>Basidiomycota</taxon>
        <taxon>Agaricomycotina</taxon>
        <taxon>Agaricomycetes</taxon>
        <taxon>Agaricomycetidae</taxon>
        <taxon>Agaricales</taxon>
        <taxon>Marasmiineae</taxon>
        <taxon>Omphalotaceae</taxon>
        <taxon>Gymnopus</taxon>
    </lineage>
</organism>
<protein>
    <submittedName>
        <fullName evidence="4">Uncharacterized protein</fullName>
    </submittedName>
</protein>
<feature type="signal peptide" evidence="3">
    <location>
        <begin position="1"/>
        <end position="23"/>
    </location>
</feature>
<evidence type="ECO:0000313" key="5">
    <source>
        <dbReference type="Proteomes" id="UP000799118"/>
    </source>
</evidence>
<accession>A0A6A4GK90</accession>
<feature type="compositionally biased region" description="Basic and acidic residues" evidence="2">
    <location>
        <begin position="354"/>
        <end position="368"/>
    </location>
</feature>
<gene>
    <name evidence="4" type="ORF">BT96DRAFT_949569</name>
</gene>
<feature type="compositionally biased region" description="Low complexity" evidence="2">
    <location>
        <begin position="385"/>
        <end position="396"/>
    </location>
</feature>
<feature type="compositionally biased region" description="Acidic residues" evidence="2">
    <location>
        <begin position="463"/>
        <end position="480"/>
    </location>
</feature>
<evidence type="ECO:0000256" key="3">
    <source>
        <dbReference type="SAM" id="SignalP"/>
    </source>
</evidence>
<sequence length="480" mass="52826">MCLWPVTLRLHLGLALRLLLTLALRRTQSLVRGTPLKKKRSEMGEEERRLMRKAAEERSEKLAVDINKLLDEQEELFTKYADLNDISMEHIKKLANPLPSMKPQKKSSDYNILVYFKGKEVNAGQRDEDLQEIFQDPEAMKALRQKYDEEKAERRLQPSGLQTCPSKSIAEESTFSSRRQIFCTRSTDATLFGKCPGVHHEGIAQLQHVGTRKLYQSEMASEIVHMVTQGLQEITGVANLSMSYVSFAKNIVVPYEVNITGWPDDVPRSYPQRLAADHTKRLYNAWNSGKAHWYCMTPAEAETYQSNAEKNGELEHRVRKKLADAGLKCRHDDDDDSEEDDAACLSKGSRRKRAVCDDSDKESEEVRGTGEGTAKKKLVGTGKKLAGAGRGSRNLAGGSGGGKKAVGGGGKNSVGGTRKGGAGGSKKVTGGGMKTAGAGKKSVAEKGKGKKKSRRFIVSDSDVVSDNDDDDEEDEAEFPG</sequence>
<keyword evidence="1" id="KW-0175">Coiled coil</keyword>
<feature type="compositionally biased region" description="Acidic residues" evidence="2">
    <location>
        <begin position="333"/>
        <end position="342"/>
    </location>
</feature>
<keyword evidence="3" id="KW-0732">Signal</keyword>
<keyword evidence="5" id="KW-1185">Reference proteome</keyword>
<dbReference type="EMBL" id="ML769942">
    <property type="protein sequence ID" value="KAE9385826.1"/>
    <property type="molecule type" value="Genomic_DNA"/>
</dbReference>
<dbReference type="AlphaFoldDB" id="A0A6A4GK90"/>
<dbReference type="OrthoDB" id="3253416at2759"/>
<reference evidence="4" key="1">
    <citation type="journal article" date="2019" name="Environ. Microbiol.">
        <title>Fungal ecological strategies reflected in gene transcription - a case study of two litter decomposers.</title>
        <authorList>
            <person name="Barbi F."/>
            <person name="Kohler A."/>
            <person name="Barry K."/>
            <person name="Baskaran P."/>
            <person name="Daum C."/>
            <person name="Fauchery L."/>
            <person name="Ihrmark K."/>
            <person name="Kuo A."/>
            <person name="LaButti K."/>
            <person name="Lipzen A."/>
            <person name="Morin E."/>
            <person name="Grigoriev I.V."/>
            <person name="Henrissat B."/>
            <person name="Lindahl B."/>
            <person name="Martin F."/>
        </authorList>
    </citation>
    <scope>NUCLEOTIDE SEQUENCE</scope>
    <source>
        <strain evidence="4">JB14</strain>
    </source>
</reference>
<evidence type="ECO:0000256" key="2">
    <source>
        <dbReference type="SAM" id="MobiDB-lite"/>
    </source>
</evidence>
<evidence type="ECO:0000256" key="1">
    <source>
        <dbReference type="SAM" id="Coils"/>
    </source>
</evidence>
<feature type="chain" id="PRO_5025352512" evidence="3">
    <location>
        <begin position="24"/>
        <end position="480"/>
    </location>
</feature>
<feature type="compositionally biased region" description="Gly residues" evidence="2">
    <location>
        <begin position="397"/>
        <end position="434"/>
    </location>
</feature>
<proteinExistence type="predicted"/>
<feature type="region of interest" description="Disordered" evidence="2">
    <location>
        <begin position="328"/>
        <end position="480"/>
    </location>
</feature>
<feature type="coiled-coil region" evidence="1">
    <location>
        <begin position="36"/>
        <end position="72"/>
    </location>
</feature>
<evidence type="ECO:0000313" key="4">
    <source>
        <dbReference type="EMBL" id="KAE9385826.1"/>
    </source>
</evidence>